<dbReference type="EMBL" id="BMHH01000016">
    <property type="protein sequence ID" value="GGB03660.1"/>
    <property type="molecule type" value="Genomic_DNA"/>
</dbReference>
<dbReference type="Proteomes" id="UP000646478">
    <property type="component" value="Unassembled WGS sequence"/>
</dbReference>
<comment type="caution">
    <text evidence="1">The sequence shown here is derived from an EMBL/GenBank/DDBJ whole genome shotgun (WGS) entry which is preliminary data.</text>
</comment>
<dbReference type="RefSeq" id="WP_188825469.1">
    <property type="nucleotide sequence ID" value="NZ_BMHH01000016.1"/>
</dbReference>
<proteinExistence type="predicted"/>
<dbReference type="AlphaFoldDB" id="A0A916SMH0"/>
<reference evidence="1" key="2">
    <citation type="submission" date="2020-09" db="EMBL/GenBank/DDBJ databases">
        <authorList>
            <person name="Sun Q."/>
            <person name="Zhou Y."/>
        </authorList>
    </citation>
    <scope>NUCLEOTIDE SEQUENCE</scope>
    <source>
        <strain evidence="1">CGMCC 1.15082</strain>
    </source>
</reference>
<accession>A0A916SMH0</accession>
<protein>
    <submittedName>
        <fullName evidence="1">Uncharacterized protein</fullName>
    </submittedName>
</protein>
<organism evidence="1 2">
    <name type="scientific">Brucella endophytica</name>
    <dbReference type="NCBI Taxonomy" id="1963359"/>
    <lineage>
        <taxon>Bacteria</taxon>
        <taxon>Pseudomonadati</taxon>
        <taxon>Pseudomonadota</taxon>
        <taxon>Alphaproteobacteria</taxon>
        <taxon>Hyphomicrobiales</taxon>
        <taxon>Brucellaceae</taxon>
        <taxon>Brucella/Ochrobactrum group</taxon>
        <taxon>Brucella</taxon>
    </lineage>
</organism>
<reference evidence="1" key="1">
    <citation type="journal article" date="2014" name="Int. J. Syst. Evol. Microbiol.">
        <title>Complete genome sequence of Corynebacterium casei LMG S-19264T (=DSM 44701T), isolated from a smear-ripened cheese.</title>
        <authorList>
            <consortium name="US DOE Joint Genome Institute (JGI-PGF)"/>
            <person name="Walter F."/>
            <person name="Albersmeier A."/>
            <person name="Kalinowski J."/>
            <person name="Ruckert C."/>
        </authorList>
    </citation>
    <scope>NUCLEOTIDE SEQUENCE</scope>
    <source>
        <strain evidence="1">CGMCC 1.15082</strain>
    </source>
</reference>
<keyword evidence="2" id="KW-1185">Reference proteome</keyword>
<sequence length="456" mass="52219">MSDNPEKFNALRKAAYSYVNEHGKDAEGLRRTCEEFMRRWCETRGLTGTREQDDRALIDSVVRWTMNRYNRPRYRPKRSREERAATFLIAPGLLEMSGEHFGRASIRNAARLSDQSKSTVARHLIRQGIAPRRDAKIRKLPKTGQQLVRILDATFDRRGDGILQLDRLAAAVWDGEEPRHVPVTTQASRRRKLATLLVDVSKAGVGYSIAVMDDVCGILRGRRFQSPKDTATWIAEKKMIGRYPAIQHPDPVTEPAQDYFWADPVVIDVMRIIDMGVTGHFYPVEKLNAIFRFERLLIDMTPVWPWVERAYHSFAGDDMAENLSNLADKITDPGIRKATRRLAQILHELKTFMGAFPVCYDAFQTVDFVLGVMDKTAEASPESFARLAYIRDWFEAFEVEDDYLNVREHLSKMLEFEKAGTWQAPNAETLAQYQPVANMEVGAGETRQNESKFEIL</sequence>
<gene>
    <name evidence="1" type="ORF">GCM10011491_34790</name>
</gene>
<evidence type="ECO:0000313" key="2">
    <source>
        <dbReference type="Proteomes" id="UP000646478"/>
    </source>
</evidence>
<evidence type="ECO:0000313" key="1">
    <source>
        <dbReference type="EMBL" id="GGB03660.1"/>
    </source>
</evidence>
<name>A0A916SMH0_9HYPH</name>